<evidence type="ECO:0000313" key="3">
    <source>
        <dbReference type="Proteomes" id="UP000664859"/>
    </source>
</evidence>
<evidence type="ECO:0000313" key="2">
    <source>
        <dbReference type="EMBL" id="KAG5190585.1"/>
    </source>
</evidence>
<gene>
    <name evidence="2" type="ORF">JKP88DRAFT_232138</name>
</gene>
<protein>
    <submittedName>
        <fullName evidence="2">Uncharacterized protein</fullName>
    </submittedName>
</protein>
<feature type="chain" id="PRO_5032891735" evidence="1">
    <location>
        <begin position="24"/>
        <end position="212"/>
    </location>
</feature>
<reference evidence="2" key="1">
    <citation type="submission" date="2021-02" db="EMBL/GenBank/DDBJ databases">
        <title>First Annotated Genome of the Yellow-green Alga Tribonema minus.</title>
        <authorList>
            <person name="Mahan K.M."/>
        </authorList>
    </citation>
    <scope>NUCLEOTIDE SEQUENCE</scope>
    <source>
        <strain evidence="2">UTEX B ZZ1240</strain>
    </source>
</reference>
<dbReference type="EMBL" id="JAFCMP010000032">
    <property type="protein sequence ID" value="KAG5190585.1"/>
    <property type="molecule type" value="Genomic_DNA"/>
</dbReference>
<keyword evidence="1" id="KW-0732">Signal</keyword>
<comment type="caution">
    <text evidence="2">The sequence shown here is derived from an EMBL/GenBank/DDBJ whole genome shotgun (WGS) entry which is preliminary data.</text>
</comment>
<proteinExistence type="predicted"/>
<name>A0A836CL55_9STRA</name>
<dbReference type="OrthoDB" id="192090at2759"/>
<dbReference type="Proteomes" id="UP000664859">
    <property type="component" value="Unassembled WGS sequence"/>
</dbReference>
<feature type="signal peptide" evidence="1">
    <location>
        <begin position="1"/>
        <end position="23"/>
    </location>
</feature>
<dbReference type="AlphaFoldDB" id="A0A836CL55"/>
<organism evidence="2 3">
    <name type="scientific">Tribonema minus</name>
    <dbReference type="NCBI Taxonomy" id="303371"/>
    <lineage>
        <taxon>Eukaryota</taxon>
        <taxon>Sar</taxon>
        <taxon>Stramenopiles</taxon>
        <taxon>Ochrophyta</taxon>
        <taxon>PX clade</taxon>
        <taxon>Xanthophyceae</taxon>
        <taxon>Tribonematales</taxon>
        <taxon>Tribonemataceae</taxon>
        <taxon>Tribonema</taxon>
    </lineage>
</organism>
<evidence type="ECO:0000256" key="1">
    <source>
        <dbReference type="SAM" id="SignalP"/>
    </source>
</evidence>
<feature type="non-terminal residue" evidence="2">
    <location>
        <position position="1"/>
    </location>
</feature>
<sequence>MMKCVLSLLCLALLSICCSTVSAWPGGKKEDEPKMPKGKDAVDLGMAGLGQLSRDPALMRQLMQDMNDPEIMAEVEKMTKDKKFQKEMNNLMNDDTFKNAMKEAADMINDPSTVNEINKMAGQYAQQMAKVQAAGGGNTMQQAMNMMGNPKMAAQLEQMMRDPKFQEQMKAMMDQPEFAAQVQQAAKEVEALMADPAKKAELERHARTIAGM</sequence>
<keyword evidence="3" id="KW-1185">Reference proteome</keyword>
<accession>A0A836CL55</accession>